<sequence>MRSETDSQSTESVAVMRPYRGLPIDDKDFIYGWYFERAGAAYIIPITDKYHTPASFVLTFVQVIPETVGQQTGLKDKNKKEGYVGDIIAFNVIKAFGTDIRYKGEVYFCEKRLAYCVKGLPAWDMLIKHNVINIEIIGTIHDKE</sequence>
<evidence type="ECO:0000259" key="1">
    <source>
        <dbReference type="Pfam" id="PF09643"/>
    </source>
</evidence>
<reference evidence="2" key="1">
    <citation type="journal article" date="2015" name="Nature">
        <title>Complex archaea that bridge the gap between prokaryotes and eukaryotes.</title>
        <authorList>
            <person name="Spang A."/>
            <person name="Saw J.H."/>
            <person name="Jorgensen S.L."/>
            <person name="Zaremba-Niedzwiedzka K."/>
            <person name="Martijn J."/>
            <person name="Lind A.E."/>
            <person name="van Eijk R."/>
            <person name="Schleper C."/>
            <person name="Guy L."/>
            <person name="Ettema T.J."/>
        </authorList>
    </citation>
    <scope>NUCLEOTIDE SEQUENCE</scope>
</reference>
<gene>
    <name evidence="2" type="ORF">LCGC14_0730450</name>
</gene>
<dbReference type="SUPFAM" id="SSF159006">
    <property type="entry name" value="YopX-like"/>
    <property type="match status" value="1"/>
</dbReference>
<dbReference type="EMBL" id="LAZR01001687">
    <property type="protein sequence ID" value="KKN40737.1"/>
    <property type="molecule type" value="Genomic_DNA"/>
</dbReference>
<protein>
    <recommendedName>
        <fullName evidence="1">YopX protein domain-containing protein</fullName>
    </recommendedName>
</protein>
<dbReference type="AlphaFoldDB" id="A0A0F9QUS1"/>
<proteinExistence type="predicted"/>
<comment type="caution">
    <text evidence="2">The sequence shown here is derived from an EMBL/GenBank/DDBJ whole genome shotgun (WGS) entry which is preliminary data.</text>
</comment>
<name>A0A0F9QUS1_9ZZZZ</name>
<dbReference type="InterPro" id="IPR019096">
    <property type="entry name" value="YopX_protein"/>
</dbReference>
<accession>A0A0F9QUS1</accession>
<organism evidence="2">
    <name type="scientific">marine sediment metagenome</name>
    <dbReference type="NCBI Taxonomy" id="412755"/>
    <lineage>
        <taxon>unclassified sequences</taxon>
        <taxon>metagenomes</taxon>
        <taxon>ecological metagenomes</taxon>
    </lineage>
</organism>
<dbReference type="Pfam" id="PF09643">
    <property type="entry name" value="YopX"/>
    <property type="match status" value="1"/>
</dbReference>
<evidence type="ECO:0000313" key="2">
    <source>
        <dbReference type="EMBL" id="KKN40737.1"/>
    </source>
</evidence>
<feature type="domain" description="YopX protein" evidence="1">
    <location>
        <begin position="63"/>
        <end position="142"/>
    </location>
</feature>
<dbReference type="Gene3D" id="2.30.30.290">
    <property type="entry name" value="YopX-like domains"/>
    <property type="match status" value="1"/>
</dbReference>
<dbReference type="InterPro" id="IPR023385">
    <property type="entry name" value="YopX-like_C"/>
</dbReference>